<reference evidence="2 3" key="1">
    <citation type="journal article" date="2013" name="Chin. Sci. Bull.">
        <title>Genome survey uncovers the secrets of sex and lifestyle in caterpillar fungus.</title>
        <authorList>
            <person name="Hu X."/>
            <person name="Zhang Y."/>
            <person name="Xiao G."/>
            <person name="Zheng P."/>
            <person name="Xia Y."/>
            <person name="Zhang X."/>
            <person name="St Leger R.J."/>
            <person name="Liu X."/>
            <person name="Wang C."/>
        </authorList>
    </citation>
    <scope>NUCLEOTIDE SEQUENCE [LARGE SCALE GENOMIC DNA]</scope>
    <source>
        <strain evidence="3">Co18 / CGMCC 3.14243</strain>
        <tissue evidence="2">Fruit-body</tissue>
    </source>
</reference>
<dbReference type="Gene3D" id="6.10.250.3180">
    <property type="match status" value="1"/>
</dbReference>
<sequence>MTVKSLLELATMACIKNIKALESVGDFLPYKSMRHILLKIDNAYQLREIEINSPQIQGETSELWIRLIEKDFPLEYKANAYKPSSPDKWHRVWEKYKKEHVAAIEESEMKLMNALAGLKENKEKNTSKIIERKYLPRAGRVGPKRGFGQRDHTSGTLTFNSGSRTKTHNGASVMRKVRREVKEIANIHGSLSKVIRGPTRSGQLKKAPTAMVSDHQRAAQPQFRGPARAPEPMTAVEQYEQRATVISDSEEEDDYDDFFGDAERKATAQMGPSPVKNVVSETAKVSLLKKKPAALRAQPPSKTQLGSTSQKHEGSGAAVKPTARQDASVPSADEASSPPTTLPADEATEADSRPAASGSSPDRDVSAGSPKDTAAAPSAEASPHPIQRKRKAVNIFMQRKKRVV</sequence>
<accession>T5APD3</accession>
<dbReference type="PANTHER" id="PTHR15141:SF76">
    <property type="entry name" value="TRANSCRIPTION ELONGATION FACTOR B POLYPEPTIDE 3"/>
    <property type="match status" value="1"/>
</dbReference>
<feature type="region of interest" description="Disordered" evidence="1">
    <location>
        <begin position="290"/>
        <end position="404"/>
    </location>
</feature>
<dbReference type="GO" id="GO:0070449">
    <property type="term" value="C:elongin complex"/>
    <property type="evidence" value="ECO:0007669"/>
    <property type="project" value="InterPro"/>
</dbReference>
<dbReference type="InterPro" id="IPR051870">
    <property type="entry name" value="Elongin-A_domain"/>
</dbReference>
<proteinExistence type="predicted"/>
<evidence type="ECO:0000256" key="1">
    <source>
        <dbReference type="SAM" id="MobiDB-lite"/>
    </source>
</evidence>
<evidence type="ECO:0000313" key="3">
    <source>
        <dbReference type="Proteomes" id="UP000019374"/>
    </source>
</evidence>
<feature type="compositionally biased region" description="Basic residues" evidence="1">
    <location>
        <begin position="386"/>
        <end position="404"/>
    </location>
</feature>
<dbReference type="Proteomes" id="UP000019374">
    <property type="component" value="Unassembled WGS sequence"/>
</dbReference>
<organism evidence="2 3">
    <name type="scientific">Ophiocordyceps sinensis (strain Co18 / CGMCC 3.14243)</name>
    <name type="common">Yarsagumba caterpillar fungus</name>
    <name type="synonym">Hirsutella sinensis</name>
    <dbReference type="NCBI Taxonomy" id="911162"/>
    <lineage>
        <taxon>Eukaryota</taxon>
        <taxon>Fungi</taxon>
        <taxon>Dikarya</taxon>
        <taxon>Ascomycota</taxon>
        <taxon>Pezizomycotina</taxon>
        <taxon>Sordariomycetes</taxon>
        <taxon>Hypocreomycetidae</taxon>
        <taxon>Hypocreales</taxon>
        <taxon>Ophiocordycipitaceae</taxon>
        <taxon>Ophiocordyceps</taxon>
    </lineage>
</organism>
<dbReference type="EMBL" id="KE652172">
    <property type="protein sequence ID" value="EQL04286.1"/>
    <property type="molecule type" value="Genomic_DNA"/>
</dbReference>
<dbReference type="Pfam" id="PF06881">
    <property type="entry name" value="Elongin_A"/>
    <property type="match status" value="1"/>
</dbReference>
<dbReference type="eggNOG" id="ENOG502S9JG">
    <property type="taxonomic scope" value="Eukaryota"/>
</dbReference>
<dbReference type="GO" id="GO:0006368">
    <property type="term" value="P:transcription elongation by RNA polymerase II"/>
    <property type="evidence" value="ECO:0007669"/>
    <property type="project" value="InterPro"/>
</dbReference>
<feature type="compositionally biased region" description="Polar residues" evidence="1">
    <location>
        <begin position="300"/>
        <end position="309"/>
    </location>
</feature>
<dbReference type="InterPro" id="IPR010684">
    <property type="entry name" value="RNA_pol_II_trans_fac_SIII_A"/>
</dbReference>
<protein>
    <submittedName>
        <fullName evidence="2">RNA polymerase II transcription factor SIII, subunit A</fullName>
    </submittedName>
</protein>
<dbReference type="OrthoDB" id="21513at2759"/>
<dbReference type="AlphaFoldDB" id="T5APD3"/>
<gene>
    <name evidence="2" type="ORF">OCS_00036</name>
</gene>
<feature type="region of interest" description="Disordered" evidence="1">
    <location>
        <begin position="140"/>
        <end position="172"/>
    </location>
</feature>
<feature type="compositionally biased region" description="Polar residues" evidence="1">
    <location>
        <begin position="154"/>
        <end position="170"/>
    </location>
</feature>
<dbReference type="HOGENOM" id="CLU_048904_2_0_1"/>
<dbReference type="PANTHER" id="PTHR15141">
    <property type="entry name" value="TRANSCRIPTION ELONGATION FACTOR B POLYPEPTIDE 3"/>
    <property type="match status" value="1"/>
</dbReference>
<feature type="compositionally biased region" description="Low complexity" evidence="1">
    <location>
        <begin position="374"/>
        <end position="383"/>
    </location>
</feature>
<name>T5APD3_OPHSC</name>
<evidence type="ECO:0000313" key="2">
    <source>
        <dbReference type="EMBL" id="EQL04286.1"/>
    </source>
</evidence>